<gene>
    <name evidence="2" type="ORF">MGAL_10B040539</name>
</gene>
<dbReference type="Proteomes" id="UP000596742">
    <property type="component" value="Unassembled WGS sequence"/>
</dbReference>
<accession>A0A8B6FJD4</accession>
<dbReference type="EMBL" id="UYJE01007033">
    <property type="protein sequence ID" value="VDI51164.1"/>
    <property type="molecule type" value="Genomic_DNA"/>
</dbReference>
<evidence type="ECO:0000313" key="3">
    <source>
        <dbReference type="Proteomes" id="UP000596742"/>
    </source>
</evidence>
<feature type="region of interest" description="Disordered" evidence="1">
    <location>
        <begin position="194"/>
        <end position="295"/>
    </location>
</feature>
<protein>
    <submittedName>
        <fullName evidence="2">Uncharacterized protein</fullName>
    </submittedName>
</protein>
<proteinExistence type="predicted"/>
<dbReference type="OrthoDB" id="6149488at2759"/>
<reference evidence="2" key="1">
    <citation type="submission" date="2018-11" db="EMBL/GenBank/DDBJ databases">
        <authorList>
            <person name="Alioto T."/>
            <person name="Alioto T."/>
        </authorList>
    </citation>
    <scope>NUCLEOTIDE SEQUENCE</scope>
</reference>
<organism evidence="2 3">
    <name type="scientific">Mytilus galloprovincialis</name>
    <name type="common">Mediterranean mussel</name>
    <dbReference type="NCBI Taxonomy" id="29158"/>
    <lineage>
        <taxon>Eukaryota</taxon>
        <taxon>Metazoa</taxon>
        <taxon>Spiralia</taxon>
        <taxon>Lophotrochozoa</taxon>
        <taxon>Mollusca</taxon>
        <taxon>Bivalvia</taxon>
        <taxon>Autobranchia</taxon>
        <taxon>Pteriomorphia</taxon>
        <taxon>Mytilida</taxon>
        <taxon>Mytiloidea</taxon>
        <taxon>Mytilidae</taxon>
        <taxon>Mytilinae</taxon>
        <taxon>Mytilus</taxon>
    </lineage>
</organism>
<evidence type="ECO:0000256" key="1">
    <source>
        <dbReference type="SAM" id="MobiDB-lite"/>
    </source>
</evidence>
<name>A0A8B6FJD4_MYTGA</name>
<dbReference type="AlphaFoldDB" id="A0A8B6FJD4"/>
<evidence type="ECO:0000313" key="2">
    <source>
        <dbReference type="EMBL" id="VDI51164.1"/>
    </source>
</evidence>
<comment type="caution">
    <text evidence="2">The sequence shown here is derived from an EMBL/GenBank/DDBJ whole genome shotgun (WGS) entry which is preliminary data.</text>
</comment>
<keyword evidence="3" id="KW-1185">Reference proteome</keyword>
<sequence length="342" mass="35936">MSFATELEHLKVLPKAQRLCNKLDLLMELASGQGVHMNGAVECSGKSVNALVMRHCKAPSGSKWHKGIHIKNNCSSFGNYVPAAQWINGDLQSIASVVVSCSSTVIGMISQVCGGHISLTSPLLDTLFVAFDSSCVSKVGTGLIWSIDAVCDSNATTIDDCFPGQTTWDTSVTDHTHDVYVRCKEKVITTRKPTTTVTTKATTSGSTTETTKATTSGSTTETTKATTSGSTTEETTSGSTTEESTSGSTTEESTSGSTTEETTSGSTTEESTSGSTTEESTSVSTTEETKTSTESMLYPSTTEYCLTNCNVIHTVTETVTMTQNITVTATATVNITITTSGK</sequence>
<feature type="compositionally biased region" description="Low complexity" evidence="1">
    <location>
        <begin position="194"/>
        <end position="286"/>
    </location>
</feature>